<protein>
    <submittedName>
        <fullName evidence="1">Uncharacterized protein</fullName>
    </submittedName>
</protein>
<name>A0A8S5R5D9_9CAUD</name>
<proteinExistence type="predicted"/>
<reference evidence="1" key="1">
    <citation type="journal article" date="2021" name="Proc. Natl. Acad. Sci. U.S.A.">
        <title>A Catalog of Tens of Thousands of Viruses from Human Metagenomes Reveals Hidden Associations with Chronic Diseases.</title>
        <authorList>
            <person name="Tisza M.J."/>
            <person name="Buck C.B."/>
        </authorList>
    </citation>
    <scope>NUCLEOTIDE SEQUENCE</scope>
    <source>
        <strain evidence="1">CtcMb1</strain>
    </source>
</reference>
<evidence type="ECO:0000313" key="1">
    <source>
        <dbReference type="EMBL" id="DAE26204.1"/>
    </source>
</evidence>
<dbReference type="EMBL" id="BK015811">
    <property type="protein sequence ID" value="DAE26204.1"/>
    <property type="molecule type" value="Genomic_DNA"/>
</dbReference>
<accession>A0A8S5R5D9</accession>
<organism evidence="1">
    <name type="scientific">Siphoviridae sp. ctcMb1</name>
    <dbReference type="NCBI Taxonomy" id="2827276"/>
    <lineage>
        <taxon>Viruses</taxon>
        <taxon>Duplodnaviria</taxon>
        <taxon>Heunggongvirae</taxon>
        <taxon>Uroviricota</taxon>
        <taxon>Caudoviricetes</taxon>
    </lineage>
</organism>
<sequence>MASGKTVMDIIGVKNELKIPTGWLSVADLRKLRSMINTKHVLSVTYPDVDGDKTRDFLFEQPEYKAIIYDEDGVSQWCGVTISATQQGVD</sequence>